<feature type="signal peptide" evidence="3">
    <location>
        <begin position="1"/>
        <end position="23"/>
    </location>
</feature>
<accession>S4UJQ2</accession>
<dbReference type="GO" id="GO:0008200">
    <property type="term" value="F:ion channel inhibitor activity"/>
    <property type="evidence" value="ECO:0007669"/>
    <property type="project" value="InterPro"/>
</dbReference>
<comment type="subcellular location">
    <subcellularLocation>
        <location evidence="1">Secreted</location>
    </subcellularLocation>
</comment>
<evidence type="ECO:0000256" key="2">
    <source>
        <dbReference type="ARBA" id="ARBA00022525"/>
    </source>
</evidence>
<dbReference type="Pfam" id="PF02950">
    <property type="entry name" value="Conotoxin"/>
    <property type="match status" value="1"/>
</dbReference>
<evidence type="ECO:0000313" key="4">
    <source>
        <dbReference type="EMBL" id="AGK23202.1"/>
    </source>
</evidence>
<evidence type="ECO:0000256" key="3">
    <source>
        <dbReference type="SAM" id="SignalP"/>
    </source>
</evidence>
<dbReference type="GO" id="GO:0005576">
    <property type="term" value="C:extracellular region"/>
    <property type="evidence" value="ECO:0007669"/>
    <property type="project" value="UniProtKB-SubCell"/>
</dbReference>
<organism evidence="4">
    <name type="scientific">Conus planorbis</name>
    <name type="common">Planorbis cone</name>
    <dbReference type="NCBI Taxonomy" id="97183"/>
    <lineage>
        <taxon>Eukaryota</taxon>
        <taxon>Metazoa</taxon>
        <taxon>Spiralia</taxon>
        <taxon>Lophotrochozoa</taxon>
        <taxon>Mollusca</taxon>
        <taxon>Gastropoda</taxon>
        <taxon>Caenogastropoda</taxon>
        <taxon>Neogastropoda</taxon>
        <taxon>Conoidea</taxon>
        <taxon>Conidae</taxon>
        <taxon>Conus</taxon>
        <taxon>Strategoconus</taxon>
    </lineage>
</organism>
<evidence type="ECO:0000256" key="1">
    <source>
        <dbReference type="ARBA" id="ARBA00004613"/>
    </source>
</evidence>
<proteinExistence type="evidence at transcript level"/>
<dbReference type="AlphaFoldDB" id="S4UJQ2"/>
<dbReference type="EMBL" id="JX293462">
    <property type="protein sequence ID" value="AGK23202.1"/>
    <property type="molecule type" value="mRNA"/>
</dbReference>
<dbReference type="InterPro" id="IPR004214">
    <property type="entry name" value="Conotoxin"/>
</dbReference>
<feature type="chain" id="PRO_5004524314" evidence="3">
    <location>
        <begin position="24"/>
        <end position="87"/>
    </location>
</feature>
<protein>
    <submittedName>
        <fullName evidence="4">XV conotoxin Vt15a</fullName>
    </submittedName>
</protein>
<name>S4UJQ2_CONPO</name>
<sequence>MEKLTIRILVAAVLLAIQVLIQSDGGNPLKGRVKQYAAKRLSALMRGPRQCTTRHQPCDEDEECCPYLECKCFTRPDCQSGYKCKPR</sequence>
<reference evidence="4" key="1">
    <citation type="submission" date="2012-07" db="EMBL/GenBank/DDBJ databases">
        <title>Genomic structure, molecular evolution, and diversity of the conotoxins.</title>
        <authorList>
            <person name="Wu Y."/>
            <person name="Wang L."/>
            <person name="Zhou M."/>
            <person name="Ren Z."/>
            <person name="Zhu X."/>
            <person name="You Y."/>
            <person name="Qiang Y."/>
            <person name="Qin M."/>
            <person name="Luo S."/>
            <person name="Xu A."/>
        </authorList>
    </citation>
    <scope>NUCLEOTIDE SEQUENCE</scope>
</reference>
<keyword evidence="3" id="KW-0732">Signal</keyword>
<keyword evidence="2" id="KW-0964">Secreted</keyword>